<evidence type="ECO:0000256" key="2">
    <source>
        <dbReference type="ARBA" id="ARBA00022723"/>
    </source>
</evidence>
<dbReference type="STRING" id="933801.Ahos_0232"/>
<dbReference type="SUPFAM" id="SSF54862">
    <property type="entry name" value="4Fe-4S ferredoxins"/>
    <property type="match status" value="1"/>
</dbReference>
<dbReference type="InterPro" id="IPR017900">
    <property type="entry name" value="4Fe4S_Fe_S_CS"/>
</dbReference>
<dbReference type="GO" id="GO:0046872">
    <property type="term" value="F:metal ion binding"/>
    <property type="evidence" value="ECO:0007669"/>
    <property type="project" value="UniProtKB-KW"/>
</dbReference>
<reference key="2">
    <citation type="journal article" date="2011" name="Extremophiles">
        <title>Genomic analyses of Acidianus hospitalis W1 a host for studying crenarchaeal virus and plasmid life cycles.</title>
        <authorList>
            <person name="You X.Y."/>
            <person name="Liu C."/>
            <person name="Wang S.Y."/>
            <person name="Jiang C.Y."/>
            <person name="Shah S.A."/>
            <person name="Prangishvili D."/>
            <person name="Liu S.J."/>
            <person name="Garrett R.A."/>
        </authorList>
    </citation>
    <scope>NUCLEOTIDE SEQUENCE</scope>
    <source>
        <strain>W1</strain>
    </source>
</reference>
<evidence type="ECO:0000256" key="1">
    <source>
        <dbReference type="ARBA" id="ARBA00022485"/>
    </source>
</evidence>
<gene>
    <name evidence="6" type="ordered locus">Ahos_0232</name>
</gene>
<keyword evidence="1" id="KW-0004">4Fe-4S</keyword>
<accession>F4B4V9</accession>
<dbReference type="GeneID" id="10599672"/>
<sequence>MKVKLYKLKDAEKFKEELIKSWPQFLPVPKVEYTDELICDGEPFIVVSNEFTKVEDCATLWAKPDPQDIIIKFIELNYALTEKGVNRRTFITGKQIEKFVRIPVINSNCLSSLGCNQCVTSCPQKAMSIVEGKVVIDENKCTYCGLCAASCPVGAINLSYPNWTTITILTKVIKKNKISISCDPKSADFLVPCIGVLGPEELYALHSFYDIELICPNEKCVNRQAALHAIDLYKEIKEKMKVKPSTFLSGNKRSDYVRIITAANISGESSFDIHGYKVNMNDNCTLCGACIRKCPTRSLKYNIKDNNVFIEFTPSKCVGCNKCVNVCEEDAITVNKSYNYSSLHEDTFYITAEDEVVRCKKCGRPFDNKKKILRVASLLNVDPTTLEYCNECKQTLVAEKILSNWKEKFGEIRRSKLVK</sequence>
<evidence type="ECO:0000313" key="7">
    <source>
        <dbReference type="Proteomes" id="UP000008458"/>
    </source>
</evidence>
<evidence type="ECO:0000256" key="3">
    <source>
        <dbReference type="ARBA" id="ARBA00023004"/>
    </source>
</evidence>
<dbReference type="Gene3D" id="3.30.70.20">
    <property type="match status" value="2"/>
</dbReference>
<reference evidence="6 7" key="1">
    <citation type="journal article" date="2011" name="Extremophiles">
        <title>Genomic analysis of Acidianus hospitalis W1 a host for studying crenarchaeal virus and plasmid life cycles.</title>
        <authorList>
            <person name="You X.Y."/>
            <person name="Liu C."/>
            <person name="Wang S.Y."/>
            <person name="Jiang C.Y."/>
            <person name="Shah S.A."/>
            <person name="Prangishvili D."/>
            <person name="She Q."/>
            <person name="Liu S.J."/>
            <person name="Garrett R.A."/>
        </authorList>
    </citation>
    <scope>NUCLEOTIDE SEQUENCE [LARGE SCALE GENOMIC DNA]</scope>
    <source>
        <strain evidence="6 7">W1</strain>
    </source>
</reference>
<feature type="domain" description="4Fe-4S ferredoxin-type" evidence="5">
    <location>
        <begin position="101"/>
        <end position="131"/>
    </location>
</feature>
<dbReference type="Pfam" id="PF12838">
    <property type="entry name" value="Fer4_7"/>
    <property type="match status" value="1"/>
</dbReference>
<keyword evidence="3" id="KW-0408">Iron</keyword>
<dbReference type="RefSeq" id="WP_013775041.1">
    <property type="nucleotide sequence ID" value="NC_015518.1"/>
</dbReference>
<dbReference type="EMBL" id="CP002535">
    <property type="protein sequence ID" value="AEE93124.1"/>
    <property type="molecule type" value="Genomic_DNA"/>
</dbReference>
<evidence type="ECO:0000256" key="4">
    <source>
        <dbReference type="ARBA" id="ARBA00023014"/>
    </source>
</evidence>
<name>F4B4V9_ACIHW</name>
<feature type="domain" description="4Fe-4S ferredoxin-type" evidence="5">
    <location>
        <begin position="274"/>
        <end position="304"/>
    </location>
</feature>
<dbReference type="Pfam" id="PF13237">
    <property type="entry name" value="Fer4_10"/>
    <property type="match status" value="1"/>
</dbReference>
<dbReference type="GO" id="GO:0016491">
    <property type="term" value="F:oxidoreductase activity"/>
    <property type="evidence" value="ECO:0007669"/>
    <property type="project" value="UniProtKB-ARBA"/>
</dbReference>
<keyword evidence="2" id="KW-0479">Metal-binding</keyword>
<dbReference type="OrthoDB" id="15347at2157"/>
<dbReference type="HOGENOM" id="CLU_654888_0_0_2"/>
<dbReference type="InterPro" id="IPR050572">
    <property type="entry name" value="Fe-S_Ferredoxin"/>
</dbReference>
<feature type="domain" description="4Fe-4S ferredoxin-type" evidence="5">
    <location>
        <begin position="132"/>
        <end position="161"/>
    </location>
</feature>
<feature type="domain" description="4Fe-4S ferredoxin-type" evidence="5">
    <location>
        <begin position="308"/>
        <end position="337"/>
    </location>
</feature>
<dbReference type="PANTHER" id="PTHR43687:SF1">
    <property type="entry name" value="FERREDOXIN III"/>
    <property type="match status" value="1"/>
</dbReference>
<dbReference type="AlphaFoldDB" id="F4B4V9"/>
<keyword evidence="4" id="KW-0411">Iron-sulfur</keyword>
<evidence type="ECO:0000313" key="6">
    <source>
        <dbReference type="EMBL" id="AEE93124.1"/>
    </source>
</evidence>
<dbReference type="PANTHER" id="PTHR43687">
    <property type="entry name" value="ADENYLYLSULFATE REDUCTASE, BETA SUBUNIT"/>
    <property type="match status" value="1"/>
</dbReference>
<proteinExistence type="predicted"/>
<dbReference type="PROSITE" id="PS51379">
    <property type="entry name" value="4FE4S_FER_2"/>
    <property type="match status" value="4"/>
</dbReference>
<dbReference type="KEGG" id="aho:Ahos_0232"/>
<organism evidence="6 7">
    <name type="scientific">Acidianus hospitalis (strain W1)</name>
    <dbReference type="NCBI Taxonomy" id="933801"/>
    <lineage>
        <taxon>Archaea</taxon>
        <taxon>Thermoproteota</taxon>
        <taxon>Thermoprotei</taxon>
        <taxon>Sulfolobales</taxon>
        <taxon>Sulfolobaceae</taxon>
        <taxon>Acidianus</taxon>
    </lineage>
</organism>
<dbReference type="eggNOG" id="arCOG02187">
    <property type="taxonomic scope" value="Archaea"/>
</dbReference>
<protein>
    <submittedName>
        <fullName evidence="6">4Fe-4S ferredoxin iron-sulfur binding domain-containing protein</fullName>
    </submittedName>
</protein>
<keyword evidence="7" id="KW-1185">Reference proteome</keyword>
<dbReference type="GO" id="GO:0051539">
    <property type="term" value="F:4 iron, 4 sulfur cluster binding"/>
    <property type="evidence" value="ECO:0007669"/>
    <property type="project" value="UniProtKB-KW"/>
</dbReference>
<evidence type="ECO:0000259" key="5">
    <source>
        <dbReference type="PROSITE" id="PS51379"/>
    </source>
</evidence>
<dbReference type="InterPro" id="IPR017896">
    <property type="entry name" value="4Fe4S_Fe-S-bd"/>
</dbReference>
<dbReference type="PROSITE" id="PS00198">
    <property type="entry name" value="4FE4S_FER_1"/>
    <property type="match status" value="2"/>
</dbReference>
<dbReference type="Proteomes" id="UP000008458">
    <property type="component" value="Chromosome"/>
</dbReference>